<proteinExistence type="predicted"/>
<dbReference type="Proteomes" id="UP001352852">
    <property type="component" value="Unassembled WGS sequence"/>
</dbReference>
<evidence type="ECO:0000256" key="1">
    <source>
        <dbReference type="SAM" id="MobiDB-lite"/>
    </source>
</evidence>
<reference evidence="2 3" key="1">
    <citation type="submission" date="2021-06" db="EMBL/GenBank/DDBJ databases">
        <authorList>
            <person name="Palmer J.M."/>
        </authorList>
    </citation>
    <scope>NUCLEOTIDE SEQUENCE [LARGE SCALE GENOMIC DNA]</scope>
    <source>
        <strain evidence="2 3">CL_MEX2019</strain>
        <tissue evidence="2">Muscle</tissue>
    </source>
</reference>
<gene>
    <name evidence="2" type="ORF">CHARACLAT_029115</name>
</gene>
<evidence type="ECO:0000313" key="3">
    <source>
        <dbReference type="Proteomes" id="UP001352852"/>
    </source>
</evidence>
<evidence type="ECO:0000313" key="2">
    <source>
        <dbReference type="EMBL" id="MED6265803.1"/>
    </source>
</evidence>
<comment type="caution">
    <text evidence="2">The sequence shown here is derived from an EMBL/GenBank/DDBJ whole genome shotgun (WGS) entry which is preliminary data.</text>
</comment>
<name>A0ABU7CS81_9TELE</name>
<organism evidence="2 3">
    <name type="scientific">Characodon lateralis</name>
    <dbReference type="NCBI Taxonomy" id="208331"/>
    <lineage>
        <taxon>Eukaryota</taxon>
        <taxon>Metazoa</taxon>
        <taxon>Chordata</taxon>
        <taxon>Craniata</taxon>
        <taxon>Vertebrata</taxon>
        <taxon>Euteleostomi</taxon>
        <taxon>Actinopterygii</taxon>
        <taxon>Neopterygii</taxon>
        <taxon>Teleostei</taxon>
        <taxon>Neoteleostei</taxon>
        <taxon>Acanthomorphata</taxon>
        <taxon>Ovalentaria</taxon>
        <taxon>Atherinomorphae</taxon>
        <taxon>Cyprinodontiformes</taxon>
        <taxon>Goodeidae</taxon>
        <taxon>Characodon</taxon>
    </lineage>
</organism>
<accession>A0ABU7CS81</accession>
<protein>
    <submittedName>
        <fullName evidence="2">Uncharacterized protein</fullName>
    </submittedName>
</protein>
<feature type="region of interest" description="Disordered" evidence="1">
    <location>
        <begin position="14"/>
        <end position="35"/>
    </location>
</feature>
<sequence length="66" mass="7595">MPCGVRAHSILEVSRTRREENRQAEKCRKPHLEHNHSQSSTCYVTSSSRMAHQCELWQEGLLCLSA</sequence>
<keyword evidence="3" id="KW-1185">Reference proteome</keyword>
<dbReference type="EMBL" id="JAHUTJ010004033">
    <property type="protein sequence ID" value="MED6265803.1"/>
    <property type="molecule type" value="Genomic_DNA"/>
</dbReference>